<sequence>MDENIQVFYKPENSWVGDFIPYYEDGEFKLFYLKNWRDNYQEGYKRGWHLITTSDFIDFKEEGACNIVGGTGSIIKIDDLYHMFYCKFPSAEEQLVCHAISKDLEIWEDITEDTFTADGKIYDKAHWRDPHVFWNKKEGEYWMLISTRTVAGKSTRTGCVGLCTSQDLKKWKYQQPLYAPGIHVGAHECADMFKIGDWWYLIYSNYTDNFRTFYRMSRSPEGPWITPANDTFDGRAFYAAKSTFDGEKYYIFGWNPTKESNHFGFNPENYQGKDYDTWDWGGSLIVHQLLQNDDGTLAVKIPDTVSAKFKKGLPLSFNEGQGEWDINTNTYKTESNYAFSSLISNEDIPSVCKISGKLNFGKDTKACGIMLRVQDDLAHGYYYRLEPNRDRLLFRSHLMQSEEGGKTFPYEAELERPVHLEFGKEYNFNIIIDDTICEFYFNDEIVMSSRIYDLKEGKLGIFVSEGIGQFTDLSINVID</sequence>
<protein>
    <recommendedName>
        <fullName evidence="2">beta-fructofuranosidase</fullName>
        <ecNumber evidence="2">3.2.1.26</ecNumber>
    </recommendedName>
</protein>
<dbReference type="EC" id="3.2.1.26" evidence="2"/>
<gene>
    <name evidence="8" type="ORF">C7957_1422</name>
</gene>
<feature type="domain" description="Glycosyl hydrolase family 32 C-terminal" evidence="7">
    <location>
        <begin position="357"/>
        <end position="475"/>
    </location>
</feature>
<evidence type="ECO:0000259" key="7">
    <source>
        <dbReference type="Pfam" id="PF08244"/>
    </source>
</evidence>
<dbReference type="PANTHER" id="PTHR43101">
    <property type="entry name" value="BETA-FRUCTOSIDASE"/>
    <property type="match status" value="1"/>
</dbReference>
<comment type="caution">
    <text evidence="8">The sequence shown here is derived from an EMBL/GenBank/DDBJ whole genome shotgun (WGS) entry which is preliminary data.</text>
</comment>
<evidence type="ECO:0000256" key="2">
    <source>
        <dbReference type="ARBA" id="ARBA00012758"/>
    </source>
</evidence>
<dbReference type="InterPro" id="IPR013320">
    <property type="entry name" value="ConA-like_dom_sf"/>
</dbReference>
<dbReference type="AlphaFoldDB" id="A0A4R6RFI0"/>
<evidence type="ECO:0000256" key="1">
    <source>
        <dbReference type="ARBA" id="ARBA00009902"/>
    </source>
</evidence>
<dbReference type="Gene3D" id="2.60.120.560">
    <property type="entry name" value="Exo-inulinase, domain 1"/>
    <property type="match status" value="1"/>
</dbReference>
<evidence type="ECO:0000256" key="4">
    <source>
        <dbReference type="ARBA" id="ARBA00023295"/>
    </source>
</evidence>
<name>A0A4R6RFI0_9FIRM</name>
<dbReference type="RefSeq" id="WP_133531260.1">
    <property type="nucleotide sequence ID" value="NZ_JBQPXQ010000014.1"/>
</dbReference>
<dbReference type="GO" id="GO:0004564">
    <property type="term" value="F:beta-fructofuranosidase activity"/>
    <property type="evidence" value="ECO:0007669"/>
    <property type="project" value="UniProtKB-EC"/>
</dbReference>
<dbReference type="InterPro" id="IPR051214">
    <property type="entry name" value="GH32_Enzymes"/>
</dbReference>
<dbReference type="InterPro" id="IPR023296">
    <property type="entry name" value="Glyco_hydro_beta-prop_sf"/>
</dbReference>
<dbReference type="Proteomes" id="UP000295176">
    <property type="component" value="Unassembled WGS sequence"/>
</dbReference>
<dbReference type="CDD" id="cd08995">
    <property type="entry name" value="GH32_EcAec43-like"/>
    <property type="match status" value="1"/>
</dbReference>
<dbReference type="GO" id="GO:0005975">
    <property type="term" value="P:carbohydrate metabolic process"/>
    <property type="evidence" value="ECO:0007669"/>
    <property type="project" value="InterPro"/>
</dbReference>
<accession>A0A4R6RFI0</accession>
<organism evidence="8 9">
    <name type="scientific">Halanaerobium saccharolyticum</name>
    <dbReference type="NCBI Taxonomy" id="43595"/>
    <lineage>
        <taxon>Bacteria</taxon>
        <taxon>Bacillati</taxon>
        <taxon>Bacillota</taxon>
        <taxon>Clostridia</taxon>
        <taxon>Halanaerobiales</taxon>
        <taxon>Halanaerobiaceae</taxon>
        <taxon>Halanaerobium</taxon>
    </lineage>
</organism>
<evidence type="ECO:0000256" key="5">
    <source>
        <dbReference type="RuleBase" id="RU362110"/>
    </source>
</evidence>
<dbReference type="PANTHER" id="PTHR43101:SF1">
    <property type="entry name" value="BETA-FRUCTOSIDASE"/>
    <property type="match status" value="1"/>
</dbReference>
<dbReference type="SUPFAM" id="SSF75005">
    <property type="entry name" value="Arabinanase/levansucrase/invertase"/>
    <property type="match status" value="1"/>
</dbReference>
<dbReference type="Pfam" id="PF00251">
    <property type="entry name" value="Glyco_hydro_32N"/>
    <property type="match status" value="1"/>
</dbReference>
<keyword evidence="3 5" id="KW-0378">Hydrolase</keyword>
<feature type="domain" description="Glycosyl hydrolase family 32 N-terminal" evidence="6">
    <location>
        <begin position="10"/>
        <end position="262"/>
    </location>
</feature>
<dbReference type="EMBL" id="SNXX01000042">
    <property type="protein sequence ID" value="TDP84416.1"/>
    <property type="molecule type" value="Genomic_DNA"/>
</dbReference>
<dbReference type="InterPro" id="IPR001362">
    <property type="entry name" value="Glyco_hydro_32"/>
</dbReference>
<dbReference type="SMART" id="SM00640">
    <property type="entry name" value="Glyco_32"/>
    <property type="match status" value="1"/>
</dbReference>
<dbReference type="Pfam" id="PF08244">
    <property type="entry name" value="Glyco_hydro_32C"/>
    <property type="match status" value="1"/>
</dbReference>
<evidence type="ECO:0000313" key="8">
    <source>
        <dbReference type="EMBL" id="TDP84416.1"/>
    </source>
</evidence>
<proteinExistence type="inferred from homology"/>
<dbReference type="SUPFAM" id="SSF49899">
    <property type="entry name" value="Concanavalin A-like lectins/glucanases"/>
    <property type="match status" value="1"/>
</dbReference>
<dbReference type="Gene3D" id="2.115.10.20">
    <property type="entry name" value="Glycosyl hydrolase domain, family 43"/>
    <property type="match status" value="1"/>
</dbReference>
<evidence type="ECO:0000256" key="3">
    <source>
        <dbReference type="ARBA" id="ARBA00022801"/>
    </source>
</evidence>
<comment type="similarity">
    <text evidence="1 5">Belongs to the glycosyl hydrolase 32 family.</text>
</comment>
<dbReference type="InterPro" id="IPR013148">
    <property type="entry name" value="Glyco_hydro_32_N"/>
</dbReference>
<dbReference type="InterPro" id="IPR013189">
    <property type="entry name" value="Glyco_hydro_32_C"/>
</dbReference>
<reference evidence="8 9" key="1">
    <citation type="submission" date="2019-03" db="EMBL/GenBank/DDBJ databases">
        <title>Subsurface microbial communities from deep shales in Ohio and West Virginia, USA.</title>
        <authorList>
            <person name="Wrighton K."/>
        </authorList>
    </citation>
    <scope>NUCLEOTIDE SEQUENCE [LARGE SCALE GENOMIC DNA]</scope>
    <source>
        <strain evidence="8 9">MSL 7</strain>
    </source>
</reference>
<evidence type="ECO:0000313" key="9">
    <source>
        <dbReference type="Proteomes" id="UP000295176"/>
    </source>
</evidence>
<keyword evidence="4 5" id="KW-0326">Glycosidase</keyword>
<evidence type="ECO:0000259" key="6">
    <source>
        <dbReference type="Pfam" id="PF00251"/>
    </source>
</evidence>